<dbReference type="AlphaFoldDB" id="A0A8S0VXM1"/>
<comment type="caution">
    <text evidence="2">The sequence shown here is derived from an EMBL/GenBank/DDBJ whole genome shotgun (WGS) entry which is preliminary data.</text>
</comment>
<dbReference type="PANTHER" id="PTHR13622">
    <property type="entry name" value="THIAMIN PYROPHOSPHOKINASE"/>
    <property type="match status" value="1"/>
</dbReference>
<dbReference type="Gene3D" id="3.90.79.10">
    <property type="entry name" value="Nucleoside Triphosphate Pyrophosphohydrolase"/>
    <property type="match status" value="1"/>
</dbReference>
<organism evidence="2 3">
    <name type="scientific">Cyclocybe aegerita</name>
    <name type="common">Black poplar mushroom</name>
    <name type="synonym">Agrocybe aegerita</name>
    <dbReference type="NCBI Taxonomy" id="1973307"/>
    <lineage>
        <taxon>Eukaryota</taxon>
        <taxon>Fungi</taxon>
        <taxon>Dikarya</taxon>
        <taxon>Basidiomycota</taxon>
        <taxon>Agaricomycotina</taxon>
        <taxon>Agaricomycetes</taxon>
        <taxon>Agaricomycetidae</taxon>
        <taxon>Agaricales</taxon>
        <taxon>Agaricineae</taxon>
        <taxon>Bolbitiaceae</taxon>
        <taxon>Cyclocybe</taxon>
    </lineage>
</organism>
<accession>A0A8S0VXM1</accession>
<dbReference type="InterPro" id="IPR015797">
    <property type="entry name" value="NUDIX_hydrolase-like_dom_sf"/>
</dbReference>
<protein>
    <recommendedName>
        <fullName evidence="1">Nudix hydrolase domain-containing protein</fullName>
    </recommendedName>
</protein>
<dbReference type="Proteomes" id="UP000467700">
    <property type="component" value="Unassembled WGS sequence"/>
</dbReference>
<proteinExistence type="predicted"/>
<evidence type="ECO:0000313" key="2">
    <source>
        <dbReference type="EMBL" id="CAA7266244.1"/>
    </source>
</evidence>
<name>A0A8S0VXM1_CYCAE</name>
<dbReference type="InterPro" id="IPR000086">
    <property type="entry name" value="NUDIX_hydrolase_dom"/>
</dbReference>
<sequence>MPLTFLDVVNICNNVHLRRDATGLYDVSYGSEALVPFYLSENVGSGVIGLLRPILVEQLKLENARRAKEDLQEIWCLRLEPLHFVPLKNGAIGPSVSFRAWLDTPTKRSAALKELCERWRDTGLFADICGPAKWRSEMYPIYADPYGIHDHPLTAGREDGLNYAFEVERSVCPLFGLVAYGVHMNIYEERILEDGQRSVRVWIPTRESNRPTFPGFLDNTAAGGIPSGIPIFEAVIKECMEEANIESHILRKHARAVSSISYFYRNEEGWLQPEVGYVYDLAIPPGVNRAPFTPCPLDGEVESFEFMPHEKILEQLRAGRFKPNCGLVILDLFIRLGYVTPDNEPNLLKVMNRLHGSADYEKW</sequence>
<evidence type="ECO:0000313" key="3">
    <source>
        <dbReference type="Proteomes" id="UP000467700"/>
    </source>
</evidence>
<dbReference type="CDD" id="cd03676">
    <property type="entry name" value="NUDIX_Tnr3_like"/>
    <property type="match status" value="1"/>
</dbReference>
<dbReference type="Pfam" id="PF00293">
    <property type="entry name" value="NUDIX"/>
    <property type="match status" value="1"/>
</dbReference>
<dbReference type="PANTHER" id="PTHR13622:SF8">
    <property type="entry name" value="THIAMIN PYROPHOSPHOKINASE 1"/>
    <property type="match status" value="1"/>
</dbReference>
<dbReference type="OrthoDB" id="10261522at2759"/>
<dbReference type="FunFam" id="3.90.79.10:FF:000019">
    <property type="entry name" value="Thiamin pyrophosphokinase, putative"/>
    <property type="match status" value="1"/>
</dbReference>
<dbReference type="PROSITE" id="PS51462">
    <property type="entry name" value="NUDIX"/>
    <property type="match status" value="1"/>
</dbReference>
<dbReference type="EMBL" id="CACVBS010000053">
    <property type="protein sequence ID" value="CAA7266244.1"/>
    <property type="molecule type" value="Genomic_DNA"/>
</dbReference>
<dbReference type="GO" id="GO:0044715">
    <property type="term" value="F:8-oxo-dGDP phosphatase activity"/>
    <property type="evidence" value="ECO:0007669"/>
    <property type="project" value="UniProtKB-ARBA"/>
</dbReference>
<dbReference type="SUPFAM" id="SSF55811">
    <property type="entry name" value="Nudix"/>
    <property type="match status" value="1"/>
</dbReference>
<gene>
    <name evidence="2" type="ORF">AAE3_LOCUS8441</name>
</gene>
<reference evidence="2 3" key="1">
    <citation type="submission" date="2020-01" db="EMBL/GenBank/DDBJ databases">
        <authorList>
            <person name="Gupta K D."/>
        </authorList>
    </citation>
    <scope>NUCLEOTIDE SEQUENCE [LARGE SCALE GENOMIC DNA]</scope>
</reference>
<keyword evidence="3" id="KW-1185">Reference proteome</keyword>
<evidence type="ECO:0000259" key="1">
    <source>
        <dbReference type="PROSITE" id="PS51462"/>
    </source>
</evidence>
<feature type="domain" description="Nudix hydrolase" evidence="1">
    <location>
        <begin position="177"/>
        <end position="329"/>
    </location>
</feature>